<keyword evidence="8" id="KW-0812">Transmembrane</keyword>
<dbReference type="Pfam" id="PF00512">
    <property type="entry name" value="HisKA"/>
    <property type="match status" value="1"/>
</dbReference>
<gene>
    <name evidence="10" type="ORF">CIG1485E_0680</name>
</gene>
<dbReference type="AlphaFoldDB" id="A0A076F8H7"/>
<dbReference type="SMART" id="SM00388">
    <property type="entry name" value="HisKA"/>
    <property type="match status" value="1"/>
</dbReference>
<dbReference type="InterPro" id="IPR003661">
    <property type="entry name" value="HisK_dim/P_dom"/>
</dbReference>
<dbReference type="GO" id="GO:0000155">
    <property type="term" value="F:phosphorelay sensor kinase activity"/>
    <property type="evidence" value="ECO:0007669"/>
    <property type="project" value="InterPro"/>
</dbReference>
<dbReference type="GO" id="GO:0007234">
    <property type="term" value="P:osmosensory signaling via phosphorelay pathway"/>
    <property type="evidence" value="ECO:0007669"/>
    <property type="project" value="TreeGrafter"/>
</dbReference>
<keyword evidence="8" id="KW-0472">Membrane</keyword>
<sequence length="320" mass="37079">MHQISSRRGLQALLRIAFYYLIFIALFFFCFWLVLGENFLKHIYIIIVVSLFLSMSLTYIAYEISAYQNKRIKDALIRKDRKLRKQTAKLRIKNAQLENLLSGISHEFKNPISVIKMSAQTLLNDADMHQNIKHKFTTKIISNSNKMNNILNRLRIGFGGDIEPHLSEFDARKLCLEVSSNLETNEQKIIINGEKTLKADYDMIYQVVLNLTQNALKYSKSDVQIDLNENGIFIKDSGEGIDEDELKLIQKKFYKSKVYDWNNSLGLGLYIVKIILKLHNFEFVVRSQKGVGSIFGFRDKISTAFRLKITDEALQVSKFE</sequence>
<comment type="catalytic activity">
    <reaction evidence="1">
        <text>ATP + protein L-histidine = ADP + protein N-phospho-L-histidine.</text>
        <dbReference type="EC" id="2.7.13.3"/>
    </reaction>
</comment>
<dbReference type="GO" id="GO:0030295">
    <property type="term" value="F:protein kinase activator activity"/>
    <property type="evidence" value="ECO:0007669"/>
    <property type="project" value="TreeGrafter"/>
</dbReference>
<dbReference type="InterPro" id="IPR036890">
    <property type="entry name" value="HATPase_C_sf"/>
</dbReference>
<dbReference type="PROSITE" id="PS50109">
    <property type="entry name" value="HIS_KIN"/>
    <property type="match status" value="1"/>
</dbReference>
<keyword evidence="6" id="KW-0067">ATP-binding</keyword>
<dbReference type="Gene3D" id="3.30.565.10">
    <property type="entry name" value="Histidine kinase-like ATPase, C-terminal domain"/>
    <property type="match status" value="1"/>
</dbReference>
<proteinExistence type="predicted"/>
<dbReference type="GO" id="GO:0000156">
    <property type="term" value="F:phosphorelay response regulator activity"/>
    <property type="evidence" value="ECO:0007669"/>
    <property type="project" value="TreeGrafter"/>
</dbReference>
<evidence type="ECO:0000256" key="8">
    <source>
        <dbReference type="SAM" id="Phobius"/>
    </source>
</evidence>
<dbReference type="EC" id="2.7.13.3" evidence="2"/>
<dbReference type="HOGENOM" id="CLU_958717_0_0_7"/>
<evidence type="ECO:0000256" key="4">
    <source>
        <dbReference type="ARBA" id="ARBA00022741"/>
    </source>
</evidence>
<feature type="domain" description="Histidine kinase" evidence="9">
    <location>
        <begin position="103"/>
        <end position="303"/>
    </location>
</feature>
<evidence type="ECO:0000256" key="3">
    <source>
        <dbReference type="ARBA" id="ARBA00022679"/>
    </source>
</evidence>
<dbReference type="GO" id="GO:0005524">
    <property type="term" value="F:ATP binding"/>
    <property type="evidence" value="ECO:0007669"/>
    <property type="project" value="UniProtKB-KW"/>
</dbReference>
<name>A0A076F8H7_9BACT</name>
<evidence type="ECO:0000256" key="1">
    <source>
        <dbReference type="ARBA" id="ARBA00000085"/>
    </source>
</evidence>
<dbReference type="CDD" id="cd00082">
    <property type="entry name" value="HisKA"/>
    <property type="match status" value="1"/>
</dbReference>
<keyword evidence="5 10" id="KW-0418">Kinase</keyword>
<keyword evidence="4" id="KW-0547">Nucleotide-binding</keyword>
<organism evidence="10 11">
    <name type="scientific">Campylobacter iguaniorum</name>
    <dbReference type="NCBI Taxonomy" id="1244531"/>
    <lineage>
        <taxon>Bacteria</taxon>
        <taxon>Pseudomonadati</taxon>
        <taxon>Campylobacterota</taxon>
        <taxon>Epsilonproteobacteria</taxon>
        <taxon>Campylobacterales</taxon>
        <taxon>Campylobacteraceae</taxon>
        <taxon>Campylobacter</taxon>
    </lineage>
</organism>
<dbReference type="InterPro" id="IPR036097">
    <property type="entry name" value="HisK_dim/P_sf"/>
</dbReference>
<feature type="transmembrane region" description="Helical" evidence="8">
    <location>
        <begin position="41"/>
        <end position="62"/>
    </location>
</feature>
<evidence type="ECO:0000256" key="6">
    <source>
        <dbReference type="ARBA" id="ARBA00022840"/>
    </source>
</evidence>
<dbReference type="Gene3D" id="1.10.287.130">
    <property type="match status" value="1"/>
</dbReference>
<dbReference type="SUPFAM" id="SSF47384">
    <property type="entry name" value="Homodimeric domain of signal transducing histidine kinase"/>
    <property type="match status" value="1"/>
</dbReference>
<feature type="transmembrane region" description="Helical" evidence="8">
    <location>
        <begin position="12"/>
        <end position="35"/>
    </location>
</feature>
<dbReference type="eggNOG" id="COG2205">
    <property type="taxonomic scope" value="Bacteria"/>
</dbReference>
<dbReference type="PANTHER" id="PTHR42878">
    <property type="entry name" value="TWO-COMPONENT HISTIDINE KINASE"/>
    <property type="match status" value="1"/>
</dbReference>
<accession>A0A076F8H7</accession>
<keyword evidence="8" id="KW-1133">Transmembrane helix</keyword>
<dbReference type="STRING" id="1244531.CIG2463D_0681"/>
<dbReference type="SUPFAM" id="SSF55874">
    <property type="entry name" value="ATPase domain of HSP90 chaperone/DNA topoisomerase II/histidine kinase"/>
    <property type="match status" value="1"/>
</dbReference>
<keyword evidence="3" id="KW-0808">Transferase</keyword>
<dbReference type="RefSeq" id="WP_235183859.1">
    <property type="nucleotide sequence ID" value="NZ_CP009043.1"/>
</dbReference>
<protein>
    <recommendedName>
        <fullName evidence="2">histidine kinase</fullName>
        <ecNumber evidence="2">2.7.13.3</ecNumber>
    </recommendedName>
</protein>
<dbReference type="PANTHER" id="PTHR42878:SF7">
    <property type="entry name" value="SENSOR HISTIDINE KINASE GLRK"/>
    <property type="match status" value="1"/>
</dbReference>
<evidence type="ECO:0000256" key="5">
    <source>
        <dbReference type="ARBA" id="ARBA00022777"/>
    </source>
</evidence>
<evidence type="ECO:0000259" key="9">
    <source>
        <dbReference type="PROSITE" id="PS50109"/>
    </source>
</evidence>
<dbReference type="InterPro" id="IPR050351">
    <property type="entry name" value="BphY/WalK/GraS-like"/>
</dbReference>
<evidence type="ECO:0000256" key="7">
    <source>
        <dbReference type="ARBA" id="ARBA00023012"/>
    </source>
</evidence>
<dbReference type="SMART" id="SM00387">
    <property type="entry name" value="HATPase_c"/>
    <property type="match status" value="1"/>
</dbReference>
<evidence type="ECO:0000256" key="2">
    <source>
        <dbReference type="ARBA" id="ARBA00012438"/>
    </source>
</evidence>
<dbReference type="EMBL" id="CP009043">
    <property type="protein sequence ID" value="AII14535.1"/>
    <property type="molecule type" value="Genomic_DNA"/>
</dbReference>
<dbReference type="Pfam" id="PF02518">
    <property type="entry name" value="HATPase_c"/>
    <property type="match status" value="1"/>
</dbReference>
<dbReference type="KEGG" id="caj:CIG1485E_0680"/>
<dbReference type="Proteomes" id="UP000028486">
    <property type="component" value="Chromosome"/>
</dbReference>
<evidence type="ECO:0000313" key="10">
    <source>
        <dbReference type="EMBL" id="AII14535.1"/>
    </source>
</evidence>
<reference evidence="11" key="1">
    <citation type="journal article" date="2014" name="Genome Announc.">
        <title>Complete Genome Sequence of Campylobacter iguaniorum Strain 1485ET, Isolated from a Bearded Dragon (Pogona vitticeps).</title>
        <authorList>
            <person name="Gilbert M.J."/>
            <person name="Miller W.G."/>
            <person name="Yee E."/>
            <person name="Kik M."/>
            <person name="Wagenaar J.A."/>
            <person name="Duim B."/>
        </authorList>
    </citation>
    <scope>NUCLEOTIDE SEQUENCE [LARGE SCALE GENOMIC DNA]</scope>
    <source>
        <strain evidence="11">1485E</strain>
    </source>
</reference>
<keyword evidence="11" id="KW-1185">Reference proteome</keyword>
<keyword evidence="7" id="KW-0902">Two-component regulatory system</keyword>
<evidence type="ECO:0000313" key="11">
    <source>
        <dbReference type="Proteomes" id="UP000028486"/>
    </source>
</evidence>
<dbReference type="InterPro" id="IPR003594">
    <property type="entry name" value="HATPase_dom"/>
</dbReference>
<dbReference type="InterPro" id="IPR005467">
    <property type="entry name" value="His_kinase_dom"/>
</dbReference>